<dbReference type="OrthoDB" id="8443793at2"/>
<evidence type="ECO:0000313" key="1">
    <source>
        <dbReference type="EMBL" id="THD74838.1"/>
    </source>
</evidence>
<protein>
    <submittedName>
        <fullName evidence="1">DUF177 domain-containing protein</fullName>
    </submittedName>
</protein>
<gene>
    <name evidence="1" type="ORF">E7681_07725</name>
</gene>
<evidence type="ECO:0000313" key="2">
    <source>
        <dbReference type="Proteomes" id="UP000306113"/>
    </source>
</evidence>
<accession>A0A4S3M9T2</accession>
<keyword evidence="2" id="KW-1185">Reference proteome</keyword>
<dbReference type="Proteomes" id="UP000306113">
    <property type="component" value="Unassembled WGS sequence"/>
</dbReference>
<dbReference type="EMBL" id="SSMD01000003">
    <property type="protein sequence ID" value="THD74838.1"/>
    <property type="molecule type" value="Genomic_DNA"/>
</dbReference>
<name>A0A4S3M9T2_9RHOB</name>
<reference evidence="1 2" key="1">
    <citation type="submission" date="2019-04" db="EMBL/GenBank/DDBJ databases">
        <title>Draft genome sequence of Youngimonas vesicularis.</title>
        <authorList>
            <person name="Hameed A."/>
        </authorList>
    </citation>
    <scope>NUCLEOTIDE SEQUENCE [LARGE SCALE GENOMIC DNA]</scope>
    <source>
        <strain evidence="1 2">CC-AMW-E</strain>
    </source>
</reference>
<dbReference type="InterPro" id="IPR003772">
    <property type="entry name" value="YceD"/>
</dbReference>
<organism evidence="1 2">
    <name type="scientific">Thalassobius vesicularis</name>
    <dbReference type="NCBI Taxonomy" id="1294297"/>
    <lineage>
        <taxon>Bacteria</taxon>
        <taxon>Pseudomonadati</taxon>
        <taxon>Pseudomonadota</taxon>
        <taxon>Alphaproteobacteria</taxon>
        <taxon>Rhodobacterales</taxon>
        <taxon>Roseobacteraceae</taxon>
        <taxon>Thalassovita</taxon>
    </lineage>
</organism>
<comment type="caution">
    <text evidence="1">The sequence shown here is derived from an EMBL/GenBank/DDBJ whole genome shotgun (WGS) entry which is preliminary data.</text>
</comment>
<dbReference type="AlphaFoldDB" id="A0A4S3M9T2"/>
<dbReference type="RefSeq" id="WP_136338694.1">
    <property type="nucleotide sequence ID" value="NZ_SSMD01000003.1"/>
</dbReference>
<dbReference type="Pfam" id="PF02620">
    <property type="entry name" value="YceD"/>
    <property type="match status" value="1"/>
</dbReference>
<proteinExistence type="predicted"/>
<sequence>MTNPSSQALKVQELSQNRPTRFSLIPDSSELGALAEELGLLGLRKLRFEGEIKADGKRDWRLDGTLGATVVQPCVVTLAPVTTRIEEPVTRRYLAEIPEESEEEVEMAEDDSIEELGATIDPAAVMIETLALALPLYPRADGAEMGATAYTEPGKEALSDADLKPFAGLAALRDKLAGDDPAEG</sequence>